<dbReference type="KEGG" id="xcm:J164_00043"/>
<sequence length="245" mass="25712">MDPSQDARDRILAAADALYEQAGREVFPTVDAVRKAAKANMNEASTVMKEWRRTQARPASVAVQVPEPVQQAAGLAVVAIWQAAQEVANDALRAAQAGWEAERQEVEALSQQMADAYEAQALELEAAQARIAELDAALQQAVTAAATHQAALDQVRTALVDLQQRASTAEARASELRTELDRAHLVAAEQRNAAGQAREEAANLRGRLAAFESVAASPKAGQARPGRAGAAPASMPSSGAAGLSC</sequence>
<reference evidence="4 6" key="1">
    <citation type="submission" date="2014-09" db="EMBL/GenBank/DDBJ databases">
        <authorList>
            <person name="Regsiter A."/>
        </authorList>
    </citation>
    <scope>NUCLEOTIDE SEQUENCE [LARGE SCALE GENOMIC DNA]</scope>
</reference>
<dbReference type="EMBL" id="CCXZ01000088">
    <property type="protein sequence ID" value="CEG15236.1"/>
    <property type="molecule type" value="Genomic_DNA"/>
</dbReference>
<evidence type="ECO:0000313" key="6">
    <source>
        <dbReference type="Proteomes" id="UP000052230"/>
    </source>
</evidence>
<feature type="region of interest" description="Disordered" evidence="2">
    <location>
        <begin position="215"/>
        <end position="245"/>
    </location>
</feature>
<feature type="domain" description="KfrA N-terminal DNA-binding" evidence="3">
    <location>
        <begin position="8"/>
        <end position="120"/>
    </location>
</feature>
<evidence type="ECO:0000259" key="3">
    <source>
        <dbReference type="Pfam" id="PF11740"/>
    </source>
</evidence>
<name>A0A0U5FC08_XANCI</name>
<feature type="compositionally biased region" description="Low complexity" evidence="2">
    <location>
        <begin position="220"/>
        <end position="245"/>
    </location>
</feature>
<comment type="caution">
    <text evidence="4">The sequence shown here is derived from an EMBL/GenBank/DDBJ whole genome shotgun (WGS) entry which is preliminary data.</text>
</comment>
<keyword evidence="1" id="KW-0175">Coiled coil</keyword>
<evidence type="ECO:0000313" key="4">
    <source>
        <dbReference type="EMBL" id="CEG15236.1"/>
    </source>
</evidence>
<dbReference type="GeneID" id="66909160"/>
<evidence type="ECO:0000313" key="5">
    <source>
        <dbReference type="EMBL" id="MBD4335711.1"/>
    </source>
</evidence>
<dbReference type="AlphaFoldDB" id="A0A0U5FC08"/>
<proteinExistence type="predicted"/>
<accession>A0A0U5FC08</accession>
<dbReference type="InterPro" id="IPR021104">
    <property type="entry name" value="KfrA_DNA-bd_N"/>
</dbReference>
<keyword evidence="6" id="KW-1185">Reference proteome</keyword>
<dbReference type="KEGG" id="xcu:J159_00042"/>
<dbReference type="OMA" id="GWEAERQ"/>
<dbReference type="RefSeq" id="WP_011052960.1">
    <property type="nucleotide sequence ID" value="NZ_CAVLHM010000035.1"/>
</dbReference>
<protein>
    <submittedName>
        <fullName evidence="4">KfrA protein</fullName>
    </submittedName>
</protein>
<evidence type="ECO:0000256" key="2">
    <source>
        <dbReference type="SAM" id="MobiDB-lite"/>
    </source>
</evidence>
<dbReference type="Proteomes" id="UP000052230">
    <property type="component" value="Unassembled WGS sequence"/>
</dbReference>
<dbReference type="EMBL" id="JAABFR010000322">
    <property type="protein sequence ID" value="MBD4335711.1"/>
    <property type="molecule type" value="Genomic_DNA"/>
</dbReference>
<dbReference type="Proteomes" id="UP000653002">
    <property type="component" value="Unassembled WGS sequence"/>
</dbReference>
<evidence type="ECO:0000256" key="1">
    <source>
        <dbReference type="SAM" id="Coils"/>
    </source>
</evidence>
<dbReference type="Pfam" id="PF11740">
    <property type="entry name" value="KfrA_N"/>
    <property type="match status" value="1"/>
</dbReference>
<dbReference type="KEGG" id="xcw:J162_00043"/>
<organism evidence="4 6">
    <name type="scientific">Xanthomonas citri pv. citri</name>
    <dbReference type="NCBI Taxonomy" id="611301"/>
    <lineage>
        <taxon>Bacteria</taxon>
        <taxon>Pseudomonadati</taxon>
        <taxon>Pseudomonadota</taxon>
        <taxon>Gammaproteobacteria</taxon>
        <taxon>Lysobacterales</taxon>
        <taxon>Lysobacteraceae</taxon>
        <taxon>Xanthomonas</taxon>
    </lineage>
</organism>
<reference evidence="5" key="2">
    <citation type="submission" date="2020-01" db="EMBL/GenBank/DDBJ databases">
        <authorList>
            <person name="Richard D."/>
        </authorList>
    </citation>
    <scope>NUCLEOTIDE SEQUENCE</scope>
    <source>
        <strain evidence="5">JP541</strain>
    </source>
</reference>
<dbReference type="KEGG" id="xcr:J163_00043"/>
<gene>
    <name evidence="4" type="primary">kfrA</name>
    <name evidence="5" type="ORF">GUH15_06475</name>
    <name evidence="4" type="ORF">XAC3562_1780003</name>
</gene>
<feature type="coiled-coil region" evidence="1">
    <location>
        <begin position="117"/>
        <end position="207"/>
    </location>
</feature>